<evidence type="ECO:0000313" key="11">
    <source>
        <dbReference type="EMBL" id="GAI99856.1"/>
    </source>
</evidence>
<evidence type="ECO:0000256" key="7">
    <source>
        <dbReference type="ARBA" id="ARBA00022884"/>
    </source>
</evidence>
<feature type="domain" description="Smr" evidence="10">
    <location>
        <begin position="28"/>
        <end position="103"/>
    </location>
</feature>
<feature type="region of interest" description="Disordered" evidence="9">
    <location>
        <begin position="1"/>
        <end position="25"/>
    </location>
</feature>
<dbReference type="InterPro" id="IPR036063">
    <property type="entry name" value="Smr_dom_sf"/>
</dbReference>
<keyword evidence="6" id="KW-0067">ATP-binding</keyword>
<evidence type="ECO:0000256" key="1">
    <source>
        <dbReference type="ARBA" id="ARBA00022722"/>
    </source>
</evidence>
<dbReference type="GO" id="GO:0019843">
    <property type="term" value="F:rRNA binding"/>
    <property type="evidence" value="ECO:0007669"/>
    <property type="project" value="UniProtKB-KW"/>
</dbReference>
<dbReference type="GO" id="GO:0004519">
    <property type="term" value="F:endonuclease activity"/>
    <property type="evidence" value="ECO:0007669"/>
    <property type="project" value="UniProtKB-KW"/>
</dbReference>
<evidence type="ECO:0000256" key="2">
    <source>
        <dbReference type="ARBA" id="ARBA00022730"/>
    </source>
</evidence>
<feature type="region of interest" description="Disordered" evidence="9">
    <location>
        <begin position="83"/>
        <end position="105"/>
    </location>
</feature>
<evidence type="ECO:0000256" key="9">
    <source>
        <dbReference type="SAM" id="MobiDB-lite"/>
    </source>
</evidence>
<evidence type="ECO:0000256" key="6">
    <source>
        <dbReference type="ARBA" id="ARBA00022840"/>
    </source>
</evidence>
<protein>
    <recommendedName>
        <fullName evidence="10">Smr domain-containing protein</fullName>
    </recommendedName>
</protein>
<sequence>VRRKPAQESQRRKRPGEGFDAPSLGIELDLRGQRADDALDQLERYLDAAYLSGLPFVRIIHGKGTGKLRQAVREALGVHPHIRSFEPGGVNEGGDGVTVAKLQTS</sequence>
<evidence type="ECO:0000256" key="3">
    <source>
        <dbReference type="ARBA" id="ARBA00022741"/>
    </source>
</evidence>
<dbReference type="SUPFAM" id="SSF160443">
    <property type="entry name" value="SMR domain-like"/>
    <property type="match status" value="1"/>
</dbReference>
<dbReference type="AlphaFoldDB" id="X1U8B5"/>
<organism evidence="11">
    <name type="scientific">marine sediment metagenome</name>
    <dbReference type="NCBI Taxonomy" id="412755"/>
    <lineage>
        <taxon>unclassified sequences</taxon>
        <taxon>metagenomes</taxon>
        <taxon>ecological metagenomes</taxon>
    </lineage>
</organism>
<keyword evidence="1" id="KW-0540">Nuclease</keyword>
<evidence type="ECO:0000256" key="8">
    <source>
        <dbReference type="ARBA" id="ARBA00023125"/>
    </source>
</evidence>
<dbReference type="PROSITE" id="PS50828">
    <property type="entry name" value="SMR"/>
    <property type="match status" value="1"/>
</dbReference>
<gene>
    <name evidence="11" type="ORF">S12H4_33622</name>
</gene>
<keyword evidence="2" id="KW-0699">rRNA-binding</keyword>
<keyword evidence="7" id="KW-0694">RNA-binding</keyword>
<evidence type="ECO:0000259" key="10">
    <source>
        <dbReference type="PROSITE" id="PS50828"/>
    </source>
</evidence>
<evidence type="ECO:0000256" key="4">
    <source>
        <dbReference type="ARBA" id="ARBA00022759"/>
    </source>
</evidence>
<evidence type="ECO:0000256" key="5">
    <source>
        <dbReference type="ARBA" id="ARBA00022801"/>
    </source>
</evidence>
<feature type="non-terminal residue" evidence="11">
    <location>
        <position position="1"/>
    </location>
</feature>
<dbReference type="SMART" id="SM00463">
    <property type="entry name" value="SMR"/>
    <property type="match status" value="1"/>
</dbReference>
<dbReference type="GO" id="GO:0005524">
    <property type="term" value="F:ATP binding"/>
    <property type="evidence" value="ECO:0007669"/>
    <property type="project" value="UniProtKB-KW"/>
</dbReference>
<keyword evidence="3" id="KW-0547">Nucleotide-binding</keyword>
<dbReference type="Gene3D" id="3.30.1370.110">
    <property type="match status" value="1"/>
</dbReference>
<accession>X1U8B5</accession>
<dbReference type="Pfam" id="PF01713">
    <property type="entry name" value="Smr"/>
    <property type="match status" value="1"/>
</dbReference>
<dbReference type="FunFam" id="3.30.1370.110:FF:000004">
    <property type="entry name" value="Endonuclease MutS2"/>
    <property type="match status" value="1"/>
</dbReference>
<dbReference type="GO" id="GO:0016787">
    <property type="term" value="F:hydrolase activity"/>
    <property type="evidence" value="ECO:0007669"/>
    <property type="project" value="UniProtKB-KW"/>
</dbReference>
<name>X1U8B5_9ZZZZ</name>
<comment type="caution">
    <text evidence="11">The sequence shown here is derived from an EMBL/GenBank/DDBJ whole genome shotgun (WGS) entry which is preliminary data.</text>
</comment>
<dbReference type="InterPro" id="IPR002625">
    <property type="entry name" value="Smr_dom"/>
</dbReference>
<dbReference type="GO" id="GO:0003677">
    <property type="term" value="F:DNA binding"/>
    <property type="evidence" value="ECO:0007669"/>
    <property type="project" value="UniProtKB-KW"/>
</dbReference>
<keyword evidence="4" id="KW-0255">Endonuclease</keyword>
<keyword evidence="8" id="KW-0238">DNA-binding</keyword>
<feature type="compositionally biased region" description="Basic and acidic residues" evidence="9">
    <location>
        <begin position="1"/>
        <end position="10"/>
    </location>
</feature>
<proteinExistence type="predicted"/>
<keyword evidence="5" id="KW-0378">Hydrolase</keyword>
<dbReference type="EMBL" id="BARW01019827">
    <property type="protein sequence ID" value="GAI99856.1"/>
    <property type="molecule type" value="Genomic_DNA"/>
</dbReference>
<reference evidence="11" key="1">
    <citation type="journal article" date="2014" name="Front. Microbiol.">
        <title>High frequency of phylogenetically diverse reductive dehalogenase-homologous genes in deep subseafloor sedimentary metagenomes.</title>
        <authorList>
            <person name="Kawai M."/>
            <person name="Futagami T."/>
            <person name="Toyoda A."/>
            <person name="Takaki Y."/>
            <person name="Nishi S."/>
            <person name="Hori S."/>
            <person name="Arai W."/>
            <person name="Tsubouchi T."/>
            <person name="Morono Y."/>
            <person name="Uchiyama I."/>
            <person name="Ito T."/>
            <person name="Fujiyama A."/>
            <person name="Inagaki F."/>
            <person name="Takami H."/>
        </authorList>
    </citation>
    <scope>NUCLEOTIDE SEQUENCE</scope>
    <source>
        <strain evidence="11">Expedition CK06-06</strain>
    </source>
</reference>